<dbReference type="EMBL" id="JAUHHC010000001">
    <property type="protein sequence ID" value="MDN3918767.1"/>
    <property type="molecule type" value="Genomic_DNA"/>
</dbReference>
<dbReference type="RefSeq" id="WP_290357096.1">
    <property type="nucleotide sequence ID" value="NZ_JAUHHC010000001.1"/>
</dbReference>
<evidence type="ECO:0000313" key="1">
    <source>
        <dbReference type="EMBL" id="MDN3918767.1"/>
    </source>
</evidence>
<evidence type="ECO:0000313" key="2">
    <source>
        <dbReference type="Proteomes" id="UP001228044"/>
    </source>
</evidence>
<dbReference type="Proteomes" id="UP001228044">
    <property type="component" value="Unassembled WGS sequence"/>
</dbReference>
<keyword evidence="2" id="KW-1185">Reference proteome</keyword>
<name>A0ABT8DR44_9BURK</name>
<organism evidence="1 2">
    <name type="scientific">Roseateles violae</name>
    <dbReference type="NCBI Taxonomy" id="3058042"/>
    <lineage>
        <taxon>Bacteria</taxon>
        <taxon>Pseudomonadati</taxon>
        <taxon>Pseudomonadota</taxon>
        <taxon>Betaproteobacteria</taxon>
        <taxon>Burkholderiales</taxon>
        <taxon>Sphaerotilaceae</taxon>
        <taxon>Roseateles</taxon>
    </lineage>
</organism>
<proteinExistence type="predicted"/>
<reference evidence="1 2" key="1">
    <citation type="submission" date="2023-06" db="EMBL/GenBank/DDBJ databases">
        <title>Pelomonas sp. PFR6 16S ribosomal RNA gene Genome sequencing and assembly.</title>
        <authorList>
            <person name="Woo H."/>
        </authorList>
    </citation>
    <scope>NUCLEOTIDE SEQUENCE [LARGE SCALE GENOMIC DNA]</scope>
    <source>
        <strain evidence="1 2">PFR6</strain>
    </source>
</reference>
<comment type="caution">
    <text evidence="1">The sequence shown here is derived from an EMBL/GenBank/DDBJ whole genome shotgun (WGS) entry which is preliminary data.</text>
</comment>
<protein>
    <submittedName>
        <fullName evidence="1">Uncharacterized protein</fullName>
    </submittedName>
</protein>
<gene>
    <name evidence="1" type="ORF">QWJ38_00625</name>
</gene>
<accession>A0ABT8DR44</accession>
<sequence>MSPYAACLVKPSEPLKYPERADKLRVSGAVKARLSFSHPDRAPKVEVLAWSGDREMVEEAEIYLASYRMPCLAEGQQLALEQELVFNSDEGAHKETAAFNPWDCLRTPGPFSFLETQQTGTLIRQRTRGNVLLEMSFEAPDAPPKVREVYNSGPSQFRLEVLDHVSRYRLSCMKPGQEPVAIQQAFHYAGSARGNDYSLRDMGIVAFLGAIKDVDKVPVSFDLDAMSCPFKLRWTMYQPAQANGVAEIGARVPSRKPFIAWLETLTMQLSKDQYEALFGAHMVITLPCGKIEL</sequence>